<evidence type="ECO:0000313" key="3">
    <source>
        <dbReference type="EMBL" id="MDK6275484.1"/>
    </source>
</evidence>
<dbReference type="InterPro" id="IPR012495">
    <property type="entry name" value="TadE-like_dom"/>
</dbReference>
<feature type="domain" description="TadE-like" evidence="2">
    <location>
        <begin position="13"/>
        <end position="55"/>
    </location>
</feature>
<comment type="caution">
    <text evidence="3">The sequence shown here is derived from an EMBL/GenBank/DDBJ whole genome shotgun (WGS) entry which is preliminary data.</text>
</comment>
<dbReference type="Pfam" id="PF07811">
    <property type="entry name" value="TadE"/>
    <property type="match status" value="1"/>
</dbReference>
<gene>
    <name evidence="3" type="ORF">QP116_07040</name>
</gene>
<dbReference type="AlphaFoldDB" id="A0AAP4C720"/>
<dbReference type="Proteomes" id="UP001240483">
    <property type="component" value="Unassembled WGS sequence"/>
</dbReference>
<accession>A0AAP4C720</accession>
<keyword evidence="1" id="KW-0812">Transmembrane</keyword>
<keyword evidence="1" id="KW-0472">Membrane</keyword>
<dbReference type="EMBL" id="JASODW010000008">
    <property type="protein sequence ID" value="MDK6275484.1"/>
    <property type="molecule type" value="Genomic_DNA"/>
</dbReference>
<reference evidence="3" key="1">
    <citation type="submission" date="2023-05" db="EMBL/GenBank/DDBJ databases">
        <title>Cataloging the Phylogenetic Diversity of Human Bladder Bacteria.</title>
        <authorList>
            <person name="Du J."/>
        </authorList>
    </citation>
    <scope>NUCLEOTIDE SEQUENCE</scope>
    <source>
        <strain evidence="3">UMB9978</strain>
    </source>
</reference>
<evidence type="ECO:0000259" key="2">
    <source>
        <dbReference type="Pfam" id="PF07811"/>
    </source>
</evidence>
<evidence type="ECO:0000256" key="1">
    <source>
        <dbReference type="SAM" id="Phobius"/>
    </source>
</evidence>
<name>A0AAP4C720_9MICC</name>
<evidence type="ECO:0000313" key="4">
    <source>
        <dbReference type="Proteomes" id="UP001240483"/>
    </source>
</evidence>
<dbReference type="RefSeq" id="WP_285333316.1">
    <property type="nucleotide sequence ID" value="NZ_CALUAG010000016.1"/>
</dbReference>
<protein>
    <submittedName>
        <fullName evidence="3">Pilus assembly protein</fullName>
    </submittedName>
</protein>
<feature type="transmembrane region" description="Helical" evidence="1">
    <location>
        <begin position="20"/>
        <end position="42"/>
    </location>
</feature>
<keyword evidence="1" id="KW-1133">Transmembrane helix</keyword>
<sequence length="130" mass="13997">MDRSTHDEHRERGSAVAETAMIMGLIALLFMILIQLAVFLHWRNMAADAATHGARYGAFPDQEANAGALRAQELLDSSLKQGAGKAQADLIKRDYGPAVKVTVTVNVPILGFLPSPLEYSTSAVVTKATF</sequence>
<proteinExistence type="predicted"/>
<organism evidence="3 4">
    <name type="scientific">Pseudoglutamicibacter cumminsii</name>
    <dbReference type="NCBI Taxonomy" id="156979"/>
    <lineage>
        <taxon>Bacteria</taxon>
        <taxon>Bacillati</taxon>
        <taxon>Actinomycetota</taxon>
        <taxon>Actinomycetes</taxon>
        <taxon>Micrococcales</taxon>
        <taxon>Micrococcaceae</taxon>
        <taxon>Pseudoglutamicibacter</taxon>
    </lineage>
</organism>